<keyword evidence="3" id="KW-1185">Reference proteome</keyword>
<proteinExistence type="predicted"/>
<dbReference type="AlphaFoldDB" id="A0A8J7FII1"/>
<dbReference type="InterPro" id="IPR008979">
    <property type="entry name" value="Galactose-bd-like_sf"/>
</dbReference>
<dbReference type="EMBL" id="JADEYS010000033">
    <property type="protein sequence ID" value="MBE9399666.1"/>
    <property type="molecule type" value="Genomic_DNA"/>
</dbReference>
<feature type="compositionally biased region" description="Basic and acidic residues" evidence="1">
    <location>
        <begin position="169"/>
        <end position="287"/>
    </location>
</feature>
<organism evidence="2 3">
    <name type="scientific">Pontibacterium sinense</name>
    <dbReference type="NCBI Taxonomy" id="2781979"/>
    <lineage>
        <taxon>Bacteria</taxon>
        <taxon>Pseudomonadati</taxon>
        <taxon>Pseudomonadota</taxon>
        <taxon>Gammaproteobacteria</taxon>
        <taxon>Oceanospirillales</taxon>
        <taxon>Oceanospirillaceae</taxon>
        <taxon>Pontibacterium</taxon>
    </lineage>
</organism>
<name>A0A8J7FII1_9GAMM</name>
<evidence type="ECO:0000313" key="2">
    <source>
        <dbReference type="EMBL" id="MBE9399666.1"/>
    </source>
</evidence>
<accession>A0A8J7FII1</accession>
<feature type="region of interest" description="Disordered" evidence="1">
    <location>
        <begin position="162"/>
        <end position="287"/>
    </location>
</feature>
<evidence type="ECO:0000313" key="3">
    <source>
        <dbReference type="Proteomes" id="UP000640333"/>
    </source>
</evidence>
<sequence length="287" mass="30449">MTTSQNLIVNGGFENDEVTLDRNWQVFGELDGWKALNNNIELQENGLYTNQSASEGDQWLELDYNGNAVEGVYQNIQTNAGQEYTLGLDVALRNGTPESTNTIDVFWNGDLVSRVEPGSTDWQNVTFTVEGTGGMDKLTLVHEAADADSFGGLIDNVTLFESDAGDVDDGSKDKGSKDDGSKDKGSKDDGSKDKGSKDDGSKDKGSKDDGSKDKGSKDDGSKDKGSKDDGSKDKGSKDDGSKDKGSKDDGSKDDGSKDKGSKDDGSKDKGSKDDGSKDKGSKDDGSK</sequence>
<protein>
    <submittedName>
        <fullName evidence="2">Uncharacterized protein</fullName>
    </submittedName>
</protein>
<evidence type="ECO:0000256" key="1">
    <source>
        <dbReference type="SAM" id="MobiDB-lite"/>
    </source>
</evidence>
<dbReference type="Gene3D" id="2.60.120.260">
    <property type="entry name" value="Galactose-binding domain-like"/>
    <property type="match status" value="1"/>
</dbReference>
<gene>
    <name evidence="2" type="ORF">IOQ59_20575</name>
</gene>
<reference evidence="2" key="1">
    <citation type="submission" date="2020-10" db="EMBL/GenBank/DDBJ databases">
        <title>Bacterium isolated from coastal waters sediment.</title>
        <authorList>
            <person name="Chen R.-J."/>
            <person name="Lu D.-C."/>
            <person name="Zhu K.-L."/>
            <person name="Du Z.-J."/>
        </authorList>
    </citation>
    <scope>NUCLEOTIDE SEQUENCE</scope>
    <source>
        <strain evidence="2">N1Y112</strain>
    </source>
</reference>
<feature type="non-terminal residue" evidence="2">
    <location>
        <position position="287"/>
    </location>
</feature>
<comment type="caution">
    <text evidence="2">The sequence shown here is derived from an EMBL/GenBank/DDBJ whole genome shotgun (WGS) entry which is preliminary data.</text>
</comment>
<dbReference type="SUPFAM" id="SSF49785">
    <property type="entry name" value="Galactose-binding domain-like"/>
    <property type="match status" value="1"/>
</dbReference>
<dbReference type="Proteomes" id="UP000640333">
    <property type="component" value="Unassembled WGS sequence"/>
</dbReference>
<dbReference type="RefSeq" id="WP_228051066.1">
    <property type="nucleotide sequence ID" value="NZ_JADEYS010000033.1"/>
</dbReference>